<dbReference type="AlphaFoldDB" id="A0A8J1Y5I8"/>
<comment type="similarity">
    <text evidence="1">Belongs to the short-chain dehydrogenases/reductases (SDR) family.</text>
</comment>
<dbReference type="PROSITE" id="PS00061">
    <property type="entry name" value="ADH_SHORT"/>
    <property type="match status" value="1"/>
</dbReference>
<dbReference type="Proteomes" id="UP000749559">
    <property type="component" value="Unassembled WGS sequence"/>
</dbReference>
<dbReference type="PANTHER" id="PTHR43313">
    <property type="entry name" value="SHORT-CHAIN DEHYDROGENASE/REDUCTASE FAMILY 9C"/>
    <property type="match status" value="1"/>
</dbReference>
<keyword evidence="3" id="KW-1185">Reference proteome</keyword>
<dbReference type="PRINTS" id="PR00081">
    <property type="entry name" value="GDHRDH"/>
</dbReference>
<reference evidence="2" key="1">
    <citation type="submission" date="2022-03" db="EMBL/GenBank/DDBJ databases">
        <authorList>
            <person name="Martin C."/>
        </authorList>
    </citation>
    <scope>NUCLEOTIDE SEQUENCE</scope>
</reference>
<sequence>MDARKTGLGIVTGVLVYMLVMHTSTLLYTLGLAVVACIAVVLYNIWGFMQPLQSVTVANKAVLITGCDTGFGNTLARQLDSLGYTVFAGCLFSTKDGAQELKIASSPKLHIVQLDVTNDDDITNALGYVKDVLDRTKLELWALVNNAGIGVFVPYEWCSAATLRKLFDVNIFGMANMTTTFLPLLKQSKGRVVNVASRAGRFVAPNFVPYAMTKFGVVAFSEGLGQEMADFGIHVASIEPILYKTQIINWENMKQNIMREWDQLPGETRATYGEAFLQSHVNKVKEIILEGRENIQEVTDTMLHAVTSTNPQIKYSAPQVQSYFEEMLIRLLPSVILHRLMCKYKAPVKPGTL</sequence>
<comment type="caution">
    <text evidence="2">The sequence shown here is derived from an EMBL/GenBank/DDBJ whole genome shotgun (WGS) entry which is preliminary data.</text>
</comment>
<dbReference type="EMBL" id="CAIIXF020000009">
    <property type="protein sequence ID" value="CAH1794216.1"/>
    <property type="molecule type" value="Genomic_DNA"/>
</dbReference>
<name>A0A8J1Y5I8_OWEFU</name>
<evidence type="ECO:0000256" key="1">
    <source>
        <dbReference type="RuleBase" id="RU000363"/>
    </source>
</evidence>
<gene>
    <name evidence="2" type="ORF">OFUS_LOCUS18959</name>
</gene>
<dbReference type="PANTHER" id="PTHR43313:SF36">
    <property type="entry name" value="D-BETA-HYDROXYBUTYRATE DEHYDROGENASE, MITOCHONDRIAL"/>
    <property type="match status" value="1"/>
</dbReference>
<dbReference type="PRINTS" id="PR00080">
    <property type="entry name" value="SDRFAMILY"/>
</dbReference>
<dbReference type="GO" id="GO:0016491">
    <property type="term" value="F:oxidoreductase activity"/>
    <property type="evidence" value="ECO:0007669"/>
    <property type="project" value="TreeGrafter"/>
</dbReference>
<dbReference type="InterPro" id="IPR002347">
    <property type="entry name" value="SDR_fam"/>
</dbReference>
<dbReference type="InterPro" id="IPR020904">
    <property type="entry name" value="Sc_DH/Rdtase_CS"/>
</dbReference>
<evidence type="ECO:0000313" key="2">
    <source>
        <dbReference type="EMBL" id="CAH1794216.1"/>
    </source>
</evidence>
<accession>A0A8J1Y5I8</accession>
<dbReference type="OrthoDB" id="5296at2759"/>
<dbReference type="GO" id="GO:0008202">
    <property type="term" value="P:steroid metabolic process"/>
    <property type="evidence" value="ECO:0007669"/>
    <property type="project" value="TreeGrafter"/>
</dbReference>
<dbReference type="Pfam" id="PF00106">
    <property type="entry name" value="adh_short"/>
    <property type="match status" value="1"/>
</dbReference>
<protein>
    <submittedName>
        <fullName evidence="2">Uncharacterized protein</fullName>
    </submittedName>
</protein>
<proteinExistence type="inferred from homology"/>
<dbReference type="SUPFAM" id="SSF51735">
    <property type="entry name" value="NAD(P)-binding Rossmann-fold domains"/>
    <property type="match status" value="1"/>
</dbReference>
<evidence type="ECO:0000313" key="3">
    <source>
        <dbReference type="Proteomes" id="UP000749559"/>
    </source>
</evidence>
<dbReference type="Gene3D" id="3.40.50.720">
    <property type="entry name" value="NAD(P)-binding Rossmann-like Domain"/>
    <property type="match status" value="1"/>
</dbReference>
<dbReference type="InterPro" id="IPR036291">
    <property type="entry name" value="NAD(P)-bd_dom_sf"/>
</dbReference>
<organism evidence="2 3">
    <name type="scientific">Owenia fusiformis</name>
    <name type="common">Polychaete worm</name>
    <dbReference type="NCBI Taxonomy" id="6347"/>
    <lineage>
        <taxon>Eukaryota</taxon>
        <taxon>Metazoa</taxon>
        <taxon>Spiralia</taxon>
        <taxon>Lophotrochozoa</taxon>
        <taxon>Annelida</taxon>
        <taxon>Polychaeta</taxon>
        <taxon>Sedentaria</taxon>
        <taxon>Canalipalpata</taxon>
        <taxon>Sabellida</taxon>
        <taxon>Oweniida</taxon>
        <taxon>Oweniidae</taxon>
        <taxon>Owenia</taxon>
    </lineage>
</organism>